<keyword evidence="3" id="KW-0732">Signal</keyword>
<dbReference type="PANTHER" id="PTHR30061:SF50">
    <property type="entry name" value="MALTOSE_MALTODEXTRIN-BINDING PERIPLASMIC PROTEIN"/>
    <property type="match status" value="1"/>
</dbReference>
<protein>
    <submittedName>
        <fullName evidence="4">Family 1 extracellular solute-binding protein</fullName>
    </submittedName>
</protein>
<dbReference type="InterPro" id="IPR006059">
    <property type="entry name" value="SBP"/>
</dbReference>
<dbReference type="PANTHER" id="PTHR30061">
    <property type="entry name" value="MALTOSE-BINDING PERIPLASMIC PROTEIN"/>
    <property type="match status" value="1"/>
</dbReference>
<dbReference type="Pfam" id="PF01547">
    <property type="entry name" value="SBP_bac_1"/>
    <property type="match status" value="1"/>
</dbReference>
<evidence type="ECO:0000256" key="1">
    <source>
        <dbReference type="ARBA" id="ARBA00008520"/>
    </source>
</evidence>
<dbReference type="GO" id="GO:0042956">
    <property type="term" value="P:maltodextrin transmembrane transport"/>
    <property type="evidence" value="ECO:0007669"/>
    <property type="project" value="TreeGrafter"/>
</dbReference>
<dbReference type="STRING" id="1246995.AFR_26130"/>
<dbReference type="CDD" id="cd13585">
    <property type="entry name" value="PBP2_TMBP_like"/>
    <property type="match status" value="1"/>
</dbReference>
<proteinExistence type="inferred from homology"/>
<dbReference type="GO" id="GO:1901982">
    <property type="term" value="F:maltose binding"/>
    <property type="evidence" value="ECO:0007669"/>
    <property type="project" value="TreeGrafter"/>
</dbReference>
<dbReference type="SUPFAM" id="SSF53850">
    <property type="entry name" value="Periplasmic binding protein-like II"/>
    <property type="match status" value="1"/>
</dbReference>
<dbReference type="GO" id="GO:0055052">
    <property type="term" value="C:ATP-binding cassette (ABC) transporter complex, substrate-binding subunit-containing"/>
    <property type="evidence" value="ECO:0007669"/>
    <property type="project" value="TreeGrafter"/>
</dbReference>
<dbReference type="HOGENOM" id="CLU_031285_4_0_11"/>
<keyword evidence="5" id="KW-1185">Reference proteome</keyword>
<evidence type="ECO:0000313" key="4">
    <source>
        <dbReference type="EMBL" id="AGZ43488.1"/>
    </source>
</evidence>
<dbReference type="eggNOG" id="COG1653">
    <property type="taxonomic scope" value="Bacteria"/>
</dbReference>
<dbReference type="GO" id="GO:0015768">
    <property type="term" value="P:maltose transport"/>
    <property type="evidence" value="ECO:0007669"/>
    <property type="project" value="TreeGrafter"/>
</dbReference>
<dbReference type="Gene3D" id="3.40.190.10">
    <property type="entry name" value="Periplasmic binding protein-like II"/>
    <property type="match status" value="1"/>
</dbReference>
<evidence type="ECO:0000256" key="3">
    <source>
        <dbReference type="ARBA" id="ARBA00022729"/>
    </source>
</evidence>
<organism evidence="4 5">
    <name type="scientific">Actinoplanes friuliensis DSM 7358</name>
    <dbReference type="NCBI Taxonomy" id="1246995"/>
    <lineage>
        <taxon>Bacteria</taxon>
        <taxon>Bacillati</taxon>
        <taxon>Actinomycetota</taxon>
        <taxon>Actinomycetes</taxon>
        <taxon>Micromonosporales</taxon>
        <taxon>Micromonosporaceae</taxon>
        <taxon>Actinoplanes</taxon>
    </lineage>
</organism>
<reference evidence="4 5" key="1">
    <citation type="journal article" date="2014" name="J. Biotechnol.">
        <title>Complete genome sequence of the actinobacterium Actinoplanes friuliensis HAG 010964, producer of the lipopeptide antibiotic friulimycin.</title>
        <authorList>
            <person name="Ruckert C."/>
            <person name="Szczepanowski R."/>
            <person name="Albersmeier A."/>
            <person name="Goesmann A."/>
            <person name="Fischer N."/>
            <person name="Steinkamper A."/>
            <person name="Puhler A."/>
            <person name="Biener R."/>
            <person name="Schwartz D."/>
            <person name="Kalinowski J."/>
        </authorList>
    </citation>
    <scope>NUCLEOTIDE SEQUENCE [LARGE SCALE GENOMIC DNA]</scope>
    <source>
        <strain evidence="4 5">DSM 7358</strain>
    </source>
</reference>
<comment type="similarity">
    <text evidence="1">Belongs to the bacterial solute-binding protein 1 family.</text>
</comment>
<dbReference type="PATRIC" id="fig|1246995.3.peg.5296"/>
<evidence type="ECO:0000313" key="5">
    <source>
        <dbReference type="Proteomes" id="UP000017746"/>
    </source>
</evidence>
<gene>
    <name evidence="4" type="ORF">AFR_26130</name>
</gene>
<dbReference type="AlphaFoldDB" id="U5W2N2"/>
<evidence type="ECO:0000256" key="2">
    <source>
        <dbReference type="ARBA" id="ARBA00022448"/>
    </source>
</evidence>
<name>U5W2N2_9ACTN</name>
<dbReference type="KEGG" id="afs:AFR_26130"/>
<accession>U5W2N2</accession>
<dbReference type="Proteomes" id="UP000017746">
    <property type="component" value="Chromosome"/>
</dbReference>
<sequence>MAVLITATGLTACGDDGAPEQDANAALDIWIRKPPGSGSEKTAQAIAAGFTAATGTPAKVTALFEDFETKLQQAAAQKDLPDIVINDTAQLGTLVKQGLVREVDKTALAGGADLTPTSWDAATSADGKTFGVPFSAQSFALFIRKDWREKVGAELPKSWADLDALAKSFTTGDPDGNGKADTYGYVVPGSTKRGYTAWYLTSFLWSGGGDFLSGDAGNYTPAINTPQSVAVVDEFKKQFCTDKDVVPGAVTLETTQAHPLFETGKGGIYFTGPYNMARFDKSLGKDKYEVVALPAGPGGKAQSLAEGENVYLMAGSTNETGQQKFAEYAVSVAGQTIGMAGDSDGGIVRLPVNSTVQLASVRKDTRWATFEEVFKSSGRYTPAVPDWTPFRQSAAEALNGIVANCSSDTKTELDKLAKTFDEELTKQGVKG</sequence>
<keyword evidence="2" id="KW-0813">Transport</keyword>
<dbReference type="EMBL" id="CP006272">
    <property type="protein sequence ID" value="AGZ43488.1"/>
    <property type="molecule type" value="Genomic_DNA"/>
</dbReference>